<dbReference type="EMBL" id="UGQY01000004">
    <property type="protein sequence ID" value="SUA02653.1"/>
    <property type="molecule type" value="Genomic_DNA"/>
</dbReference>
<feature type="region of interest" description="Disordered" evidence="1">
    <location>
        <begin position="1"/>
        <end position="20"/>
    </location>
</feature>
<reference evidence="2 3" key="1">
    <citation type="submission" date="2018-06" db="EMBL/GenBank/DDBJ databases">
        <authorList>
            <consortium name="Pathogen Informatics"/>
            <person name="Doyle S."/>
        </authorList>
    </citation>
    <scope>NUCLEOTIDE SEQUENCE [LARGE SCALE GENOMIC DNA]</scope>
    <source>
        <strain evidence="2 3">NCTC1542</strain>
    </source>
</reference>
<organism evidence="2 3">
    <name type="scientific">Mycolicibacterium fortuitum</name>
    <name type="common">Mycobacterium fortuitum</name>
    <dbReference type="NCBI Taxonomy" id="1766"/>
    <lineage>
        <taxon>Bacteria</taxon>
        <taxon>Bacillati</taxon>
        <taxon>Actinomycetota</taxon>
        <taxon>Actinomycetes</taxon>
        <taxon>Mycobacteriales</taxon>
        <taxon>Mycobacteriaceae</taxon>
        <taxon>Mycolicibacterium</taxon>
    </lineage>
</organism>
<evidence type="ECO:0000256" key="1">
    <source>
        <dbReference type="SAM" id="MobiDB-lite"/>
    </source>
</evidence>
<dbReference type="Gene3D" id="2.40.50.140">
    <property type="entry name" value="Nucleic acid-binding proteins"/>
    <property type="match status" value="1"/>
</dbReference>
<dbReference type="GO" id="GO:0004824">
    <property type="term" value="F:lysine-tRNA ligase activity"/>
    <property type="evidence" value="ECO:0007669"/>
    <property type="project" value="UniProtKB-EC"/>
</dbReference>
<gene>
    <name evidence="2" type="primary">lysS1_2</name>
    <name evidence="2" type="ORF">NCTC1542_04122</name>
</gene>
<evidence type="ECO:0000313" key="2">
    <source>
        <dbReference type="EMBL" id="SUA02653.1"/>
    </source>
</evidence>
<dbReference type="InterPro" id="IPR012340">
    <property type="entry name" value="NA-bd_OB-fold"/>
</dbReference>
<dbReference type="EC" id="6.1.1.6" evidence="2"/>
<dbReference type="SUPFAM" id="SSF50249">
    <property type="entry name" value="Nucleic acid-binding proteins"/>
    <property type="match status" value="1"/>
</dbReference>
<evidence type="ECO:0000313" key="3">
    <source>
        <dbReference type="Proteomes" id="UP000255389"/>
    </source>
</evidence>
<protein>
    <submittedName>
        <fullName evidence="2">Lysyl-tRNA synthetase</fullName>
        <ecNumber evidence="2">6.1.1.6</ecNumber>
    </submittedName>
</protein>
<keyword evidence="2" id="KW-0030">Aminoacyl-tRNA synthetase</keyword>
<keyword evidence="2" id="KW-0436">Ligase</keyword>
<dbReference type="Proteomes" id="UP000255389">
    <property type="component" value="Unassembled WGS sequence"/>
</dbReference>
<accession>A0A378UWZ1</accession>
<proteinExistence type="predicted"/>
<sequence length="65" mass="7439">MSPADRDDASQSQADLPEQFRIRQAKRERLLAEGREPYPVTVPRTHTLAELRNAYPTWPPTPRPG</sequence>
<name>A0A378UWZ1_MYCFO</name>
<dbReference type="AlphaFoldDB" id="A0A378UWZ1"/>